<keyword evidence="1" id="KW-0472">Membrane</keyword>
<evidence type="ECO:0000313" key="2">
    <source>
        <dbReference type="EMBL" id="BBY78746.1"/>
    </source>
</evidence>
<feature type="transmembrane region" description="Helical" evidence="1">
    <location>
        <begin position="58"/>
        <end position="78"/>
    </location>
</feature>
<dbReference type="AlphaFoldDB" id="A0A7I7UF09"/>
<organism evidence="2 3">
    <name type="scientific">Mycolicibacterium parafortuitum</name>
    <name type="common">Mycobacterium parafortuitum</name>
    <dbReference type="NCBI Taxonomy" id="39692"/>
    <lineage>
        <taxon>Bacteria</taxon>
        <taxon>Bacillati</taxon>
        <taxon>Actinomycetota</taxon>
        <taxon>Actinomycetes</taxon>
        <taxon>Mycobacteriales</taxon>
        <taxon>Mycobacteriaceae</taxon>
        <taxon>Mycolicibacterium</taxon>
    </lineage>
</organism>
<protein>
    <submittedName>
        <fullName evidence="2">Uncharacterized protein</fullName>
    </submittedName>
</protein>
<sequence>MGSSIGALSIVVTLGLWHLHIRRHPAWSVSTEGRFLVYVGYSFVAFSAYWLAVAPSTAAWECALGSVSALVAVAALLFGHDRLGHVIPAVAEQILDSDDSAQPRPSL</sequence>
<keyword evidence="1" id="KW-0812">Transmembrane</keyword>
<evidence type="ECO:0000313" key="3">
    <source>
        <dbReference type="Proteomes" id="UP000466554"/>
    </source>
</evidence>
<feature type="transmembrane region" description="Helical" evidence="1">
    <location>
        <begin position="6"/>
        <end position="23"/>
    </location>
</feature>
<reference evidence="2 3" key="1">
    <citation type="journal article" date="2019" name="Emerg. Microbes Infect.">
        <title>Comprehensive subspecies identification of 175 nontuberculous mycobacteria species based on 7547 genomic profiles.</title>
        <authorList>
            <person name="Matsumoto Y."/>
            <person name="Kinjo T."/>
            <person name="Motooka D."/>
            <person name="Nabeya D."/>
            <person name="Jung N."/>
            <person name="Uechi K."/>
            <person name="Horii T."/>
            <person name="Iida T."/>
            <person name="Fujita J."/>
            <person name="Nakamura S."/>
        </authorList>
    </citation>
    <scope>NUCLEOTIDE SEQUENCE [LARGE SCALE GENOMIC DNA]</scope>
    <source>
        <strain evidence="2 3">JCM 6367</strain>
    </source>
</reference>
<dbReference type="Proteomes" id="UP000466554">
    <property type="component" value="Chromosome"/>
</dbReference>
<dbReference type="EMBL" id="AP022598">
    <property type="protein sequence ID" value="BBY78746.1"/>
    <property type="molecule type" value="Genomic_DNA"/>
</dbReference>
<dbReference type="RefSeq" id="WP_163769250.1">
    <property type="nucleotide sequence ID" value="NZ_AP022598.1"/>
</dbReference>
<accession>A0A7I7UF09</accession>
<gene>
    <name evidence="2" type="ORF">MPRF_56450</name>
</gene>
<feature type="transmembrane region" description="Helical" evidence="1">
    <location>
        <begin position="35"/>
        <end position="52"/>
    </location>
</feature>
<keyword evidence="1" id="KW-1133">Transmembrane helix</keyword>
<proteinExistence type="predicted"/>
<name>A0A7I7UF09_MYCPF</name>
<evidence type="ECO:0000256" key="1">
    <source>
        <dbReference type="SAM" id="Phobius"/>
    </source>
</evidence>